<reference evidence="7" key="2">
    <citation type="submission" date="2023-11" db="UniProtKB">
        <authorList>
            <consortium name="WormBaseParasite"/>
        </authorList>
    </citation>
    <scope>IDENTIFICATION</scope>
</reference>
<sequence>MEAQTLYSPEGNVYYIFYCVSLSESGVGAGIDSYYEYLLKAYILLGEPVYLHRFQTHYEAVNRYVGGPQSAEFPFLFLDVHMHRPAQRARTFMDALLAFWPGLQVSECIYSYVCSCKS</sequence>
<dbReference type="InterPro" id="IPR044674">
    <property type="entry name" value="EDEM1/2/3"/>
</dbReference>
<dbReference type="GO" id="GO:0005509">
    <property type="term" value="F:calcium ion binding"/>
    <property type="evidence" value="ECO:0007669"/>
    <property type="project" value="InterPro"/>
</dbReference>
<protein>
    <recommendedName>
        <fullName evidence="5">alpha-1,2-Mannosidase</fullName>
        <ecNumber evidence="5">3.2.1.-</ecNumber>
    </recommendedName>
</protein>
<comment type="subcellular location">
    <subcellularLocation>
        <location evidence="1">Endoplasmic reticulum</location>
    </subcellularLocation>
</comment>
<dbReference type="InterPro" id="IPR036026">
    <property type="entry name" value="Seven-hairpin_glycosidases"/>
</dbReference>
<evidence type="ECO:0000313" key="6">
    <source>
        <dbReference type="Proteomes" id="UP000050795"/>
    </source>
</evidence>
<dbReference type="GO" id="GO:0016020">
    <property type="term" value="C:membrane"/>
    <property type="evidence" value="ECO:0007669"/>
    <property type="project" value="InterPro"/>
</dbReference>
<dbReference type="Gene3D" id="1.50.10.10">
    <property type="match status" value="1"/>
</dbReference>
<dbReference type="Pfam" id="PF01532">
    <property type="entry name" value="Glyco_hydro_47"/>
    <property type="match status" value="1"/>
</dbReference>
<evidence type="ECO:0000313" key="7">
    <source>
        <dbReference type="WBParaSite" id="TREG1_73950.1"/>
    </source>
</evidence>
<evidence type="ECO:0000256" key="1">
    <source>
        <dbReference type="ARBA" id="ARBA00004240"/>
    </source>
</evidence>
<organism evidence="6 7">
    <name type="scientific">Trichobilharzia regenti</name>
    <name type="common">Nasal bird schistosome</name>
    <dbReference type="NCBI Taxonomy" id="157069"/>
    <lineage>
        <taxon>Eukaryota</taxon>
        <taxon>Metazoa</taxon>
        <taxon>Spiralia</taxon>
        <taxon>Lophotrochozoa</taxon>
        <taxon>Platyhelminthes</taxon>
        <taxon>Trematoda</taxon>
        <taxon>Digenea</taxon>
        <taxon>Strigeidida</taxon>
        <taxon>Schistosomatoidea</taxon>
        <taxon>Schistosomatidae</taxon>
        <taxon>Trichobilharzia</taxon>
    </lineage>
</organism>
<dbReference type="EC" id="3.2.1.-" evidence="5"/>
<proteinExistence type="inferred from homology"/>
<name>A0AA85KCN5_TRIRE</name>
<keyword evidence="4" id="KW-0325">Glycoprotein</keyword>
<dbReference type="GO" id="GO:0044322">
    <property type="term" value="C:endoplasmic reticulum quality control compartment"/>
    <property type="evidence" value="ECO:0007669"/>
    <property type="project" value="GOC"/>
</dbReference>
<keyword evidence="5" id="KW-0378">Hydrolase</keyword>
<keyword evidence="3" id="KW-0256">Endoplasmic reticulum</keyword>
<evidence type="ECO:0000256" key="2">
    <source>
        <dbReference type="ARBA" id="ARBA00007658"/>
    </source>
</evidence>
<dbReference type="WBParaSite" id="TREG1_73950.1">
    <property type="protein sequence ID" value="TREG1_73950.1"/>
    <property type="gene ID" value="TREG1_73950"/>
</dbReference>
<reference evidence="6" key="1">
    <citation type="submission" date="2022-06" db="EMBL/GenBank/DDBJ databases">
        <authorList>
            <person name="Berger JAMES D."/>
            <person name="Berger JAMES D."/>
        </authorList>
    </citation>
    <scope>NUCLEOTIDE SEQUENCE [LARGE SCALE GENOMIC DNA]</scope>
</reference>
<dbReference type="GO" id="GO:0005975">
    <property type="term" value="P:carbohydrate metabolic process"/>
    <property type="evidence" value="ECO:0007669"/>
    <property type="project" value="InterPro"/>
</dbReference>
<evidence type="ECO:0000256" key="4">
    <source>
        <dbReference type="ARBA" id="ARBA00023180"/>
    </source>
</evidence>
<accession>A0AA85KCN5</accession>
<evidence type="ECO:0000256" key="5">
    <source>
        <dbReference type="RuleBase" id="RU361193"/>
    </source>
</evidence>
<dbReference type="PANTHER" id="PTHR45679:SF2">
    <property type="entry name" value="ER DEGRADATION-ENHANCING ALPHA-MANNOSIDASE-LIKE PROTEIN 3"/>
    <property type="match status" value="1"/>
</dbReference>
<keyword evidence="5" id="KW-0326">Glycosidase</keyword>
<dbReference type="Proteomes" id="UP000050795">
    <property type="component" value="Unassembled WGS sequence"/>
</dbReference>
<dbReference type="PRINTS" id="PR00747">
    <property type="entry name" value="GLYHDRLASE47"/>
</dbReference>
<dbReference type="AlphaFoldDB" id="A0AA85KCN5"/>
<dbReference type="GO" id="GO:0004571">
    <property type="term" value="F:mannosyl-oligosaccharide 1,2-alpha-mannosidase activity"/>
    <property type="evidence" value="ECO:0007669"/>
    <property type="project" value="InterPro"/>
</dbReference>
<dbReference type="SUPFAM" id="SSF48225">
    <property type="entry name" value="Seven-hairpin glycosidases"/>
    <property type="match status" value="1"/>
</dbReference>
<dbReference type="InterPro" id="IPR012341">
    <property type="entry name" value="6hp_glycosidase-like_sf"/>
</dbReference>
<comment type="similarity">
    <text evidence="2 5">Belongs to the glycosyl hydrolase 47 family.</text>
</comment>
<dbReference type="InterPro" id="IPR001382">
    <property type="entry name" value="Glyco_hydro_47"/>
</dbReference>
<evidence type="ECO:0000256" key="3">
    <source>
        <dbReference type="ARBA" id="ARBA00022824"/>
    </source>
</evidence>
<dbReference type="PANTHER" id="PTHR45679">
    <property type="entry name" value="ER DEGRADATION-ENHANCING ALPHA-MANNOSIDASE-LIKE PROTEIN 2"/>
    <property type="match status" value="1"/>
</dbReference>
<dbReference type="GO" id="GO:1904380">
    <property type="term" value="P:endoplasmic reticulum mannose trimming"/>
    <property type="evidence" value="ECO:0007669"/>
    <property type="project" value="InterPro"/>
</dbReference>
<keyword evidence="6" id="KW-1185">Reference proteome</keyword>